<dbReference type="Pfam" id="PF00501">
    <property type="entry name" value="AMP-binding"/>
    <property type="match status" value="1"/>
</dbReference>
<accession>A0A923PHB8</accession>
<dbReference type="InterPro" id="IPR010071">
    <property type="entry name" value="AA_adenyl_dom"/>
</dbReference>
<protein>
    <submittedName>
        <fullName evidence="3">Amino acid adenylation domain-containing protein</fullName>
    </submittedName>
</protein>
<feature type="domain" description="AMP-dependent synthetase/ligase" evidence="1">
    <location>
        <begin position="12"/>
        <end position="374"/>
    </location>
</feature>
<reference evidence="3" key="1">
    <citation type="submission" date="2020-08" db="EMBL/GenBank/DDBJ databases">
        <title>Lewinella bacteria from marine environments.</title>
        <authorList>
            <person name="Zhong Y."/>
        </authorList>
    </citation>
    <scope>NUCLEOTIDE SEQUENCE</scope>
    <source>
        <strain evidence="3">KCTC 42187</strain>
    </source>
</reference>
<dbReference type="GO" id="GO:0044550">
    <property type="term" value="P:secondary metabolite biosynthetic process"/>
    <property type="evidence" value="ECO:0007669"/>
    <property type="project" value="TreeGrafter"/>
</dbReference>
<dbReference type="PANTHER" id="PTHR45527:SF1">
    <property type="entry name" value="FATTY ACID SYNTHASE"/>
    <property type="match status" value="1"/>
</dbReference>
<evidence type="ECO:0000313" key="4">
    <source>
        <dbReference type="Proteomes" id="UP000650081"/>
    </source>
</evidence>
<feature type="domain" description="AMP-binding enzyme C-terminal" evidence="2">
    <location>
        <begin position="434"/>
        <end position="508"/>
    </location>
</feature>
<dbReference type="PROSITE" id="PS00455">
    <property type="entry name" value="AMP_BINDING"/>
    <property type="match status" value="1"/>
</dbReference>
<dbReference type="InterPro" id="IPR042099">
    <property type="entry name" value="ANL_N_sf"/>
</dbReference>
<dbReference type="RefSeq" id="WP_187466219.1">
    <property type="nucleotide sequence ID" value="NZ_JACSIT010000091.1"/>
</dbReference>
<dbReference type="CDD" id="cd05930">
    <property type="entry name" value="A_NRPS"/>
    <property type="match status" value="1"/>
</dbReference>
<dbReference type="SUPFAM" id="SSF56801">
    <property type="entry name" value="Acetyl-CoA synthetase-like"/>
    <property type="match status" value="1"/>
</dbReference>
<dbReference type="Gene3D" id="3.30.300.30">
    <property type="match status" value="1"/>
</dbReference>
<name>A0A923PHB8_9BACT</name>
<dbReference type="GO" id="GO:0043041">
    <property type="term" value="P:amino acid activation for nonribosomal peptide biosynthetic process"/>
    <property type="evidence" value="ECO:0007669"/>
    <property type="project" value="TreeGrafter"/>
</dbReference>
<dbReference type="PRINTS" id="PR00154">
    <property type="entry name" value="AMPBINDING"/>
</dbReference>
<dbReference type="NCBIfam" id="TIGR01733">
    <property type="entry name" value="AA-adenyl-dom"/>
    <property type="match status" value="1"/>
</dbReference>
<dbReference type="GO" id="GO:0005737">
    <property type="term" value="C:cytoplasm"/>
    <property type="evidence" value="ECO:0007669"/>
    <property type="project" value="TreeGrafter"/>
</dbReference>
<evidence type="ECO:0000259" key="2">
    <source>
        <dbReference type="Pfam" id="PF13193"/>
    </source>
</evidence>
<dbReference type="EMBL" id="JACSIT010000091">
    <property type="protein sequence ID" value="MBC6994133.1"/>
    <property type="molecule type" value="Genomic_DNA"/>
</dbReference>
<dbReference type="InterPro" id="IPR000873">
    <property type="entry name" value="AMP-dep_synth/lig_dom"/>
</dbReference>
<evidence type="ECO:0000259" key="1">
    <source>
        <dbReference type="Pfam" id="PF00501"/>
    </source>
</evidence>
<dbReference type="GO" id="GO:0031177">
    <property type="term" value="F:phosphopantetheine binding"/>
    <property type="evidence" value="ECO:0007669"/>
    <property type="project" value="TreeGrafter"/>
</dbReference>
<dbReference type="InterPro" id="IPR045851">
    <property type="entry name" value="AMP-bd_C_sf"/>
</dbReference>
<dbReference type="Proteomes" id="UP000650081">
    <property type="component" value="Unassembled WGS sequence"/>
</dbReference>
<dbReference type="PANTHER" id="PTHR45527">
    <property type="entry name" value="NONRIBOSOMAL PEPTIDE SYNTHETASE"/>
    <property type="match status" value="1"/>
</dbReference>
<proteinExistence type="predicted"/>
<dbReference type="InterPro" id="IPR020845">
    <property type="entry name" value="AMP-binding_CS"/>
</dbReference>
<gene>
    <name evidence="3" type="ORF">H9S92_08170</name>
</gene>
<organism evidence="3 4">
    <name type="scientific">Neolewinella lacunae</name>
    <dbReference type="NCBI Taxonomy" id="1517758"/>
    <lineage>
        <taxon>Bacteria</taxon>
        <taxon>Pseudomonadati</taxon>
        <taxon>Bacteroidota</taxon>
        <taxon>Saprospiria</taxon>
        <taxon>Saprospirales</taxon>
        <taxon>Lewinellaceae</taxon>
        <taxon>Neolewinella</taxon>
    </lineage>
</organism>
<dbReference type="InterPro" id="IPR020459">
    <property type="entry name" value="AMP-binding"/>
</dbReference>
<comment type="caution">
    <text evidence="3">The sequence shown here is derived from an EMBL/GenBank/DDBJ whole genome shotgun (WGS) entry which is preliminary data.</text>
</comment>
<evidence type="ECO:0000313" key="3">
    <source>
        <dbReference type="EMBL" id="MBC6994133.1"/>
    </source>
</evidence>
<keyword evidence="4" id="KW-1185">Reference proteome</keyword>
<dbReference type="AlphaFoldDB" id="A0A923PHB8"/>
<dbReference type="Gene3D" id="3.40.50.12780">
    <property type="entry name" value="N-terminal domain of ligase-like"/>
    <property type="match status" value="1"/>
</dbReference>
<dbReference type="Pfam" id="PF13193">
    <property type="entry name" value="AMP-binding_C"/>
    <property type="match status" value="1"/>
</dbReference>
<sequence length="524" mass="57326">MIYLLPHTILASADRDPTQEAFRCAGAALTYAELVQRADQLATVLYDFGVRRGDRVGIFLGRSLETAVAIFGILRCGAVYVPLNPKAPESQNHFLLQDCGIRILVTHPSQRRSLLKLLGARPQVQGIVGMSEVEDYPAVDWPTVFAAPPATFAVPRQVETDLAYLIYTSGSTGQPKGIMHSHASGLAFVRNAAARYAFGPQDRFGNHAPIYFDISQLAYFGAPLVGATAVLATDAHTVLPASLGRLFGEERLTVWYSVPLAITQLLNAGALAGQDLTSLRYLFYAGEPLAPRYARQLAELLPTTRIANWYGPAETNVCTVYDLPGPPQDDASIPIGEVWDNTERLIVDDQDQPVATGNSGELLIRATTNMLGYWNQVELSTRAWYTHVTQGGSTERFYRTGDLVREDPVGVLHFLGRRDHQVKIRGYRVELSALEAHLLTHPAVAEAAAVTVQRQADALSIVVAVILRAGDEATVQDLQEHLAAAFPWYALPESLYLRESFPRTGSDKIDRPALQSLLADQVPS</sequence>
<dbReference type="InterPro" id="IPR025110">
    <property type="entry name" value="AMP-bd_C"/>
</dbReference>